<proteinExistence type="predicted"/>
<feature type="transmembrane region" description="Helical" evidence="1">
    <location>
        <begin position="7"/>
        <end position="29"/>
    </location>
</feature>
<dbReference type="STRING" id="310782.SAMN05216499_11264"/>
<dbReference type="AlphaFoldDB" id="A0A1M7JXA9"/>
<keyword evidence="1" id="KW-1133">Transmembrane helix</keyword>
<dbReference type="RefSeq" id="WP_235002258.1">
    <property type="nucleotide sequence ID" value="NZ_FRBI01000012.1"/>
</dbReference>
<gene>
    <name evidence="2" type="ORF">SAMN05216499_11264</name>
</gene>
<keyword evidence="1" id="KW-0472">Membrane</keyword>
<sequence length="139" mass="14742">MTTHRFMVLRCGVGAVGLSAMGFGAVQLVTDPGVAGWTGVLEWLAAAVVLHDGVLVPLVLCLGALLGARLRRRLRWAFVVAGSLTAAALPVLLAPGPAANPSVRPLDYPRNWAVCVLVVGAAAVAWEAWRWAAARRRRR</sequence>
<accession>A0A1M7JXA9</accession>
<feature type="transmembrane region" description="Helical" evidence="1">
    <location>
        <begin position="111"/>
        <end position="129"/>
    </location>
</feature>
<evidence type="ECO:0000313" key="2">
    <source>
        <dbReference type="EMBL" id="SHM57177.1"/>
    </source>
</evidence>
<feature type="transmembrane region" description="Helical" evidence="1">
    <location>
        <begin position="78"/>
        <end position="99"/>
    </location>
</feature>
<dbReference type="EMBL" id="FRBI01000012">
    <property type="protein sequence ID" value="SHM57177.1"/>
    <property type="molecule type" value="Genomic_DNA"/>
</dbReference>
<feature type="transmembrane region" description="Helical" evidence="1">
    <location>
        <begin position="41"/>
        <end position="66"/>
    </location>
</feature>
<protein>
    <submittedName>
        <fullName evidence="2">Uncharacterized protein</fullName>
    </submittedName>
</protein>
<evidence type="ECO:0000313" key="3">
    <source>
        <dbReference type="Proteomes" id="UP000184111"/>
    </source>
</evidence>
<evidence type="ECO:0000256" key="1">
    <source>
        <dbReference type="SAM" id="Phobius"/>
    </source>
</evidence>
<reference evidence="2 3" key="1">
    <citation type="submission" date="2016-11" db="EMBL/GenBank/DDBJ databases">
        <authorList>
            <person name="Jaros S."/>
            <person name="Januszkiewicz K."/>
            <person name="Wedrychowicz H."/>
        </authorList>
    </citation>
    <scope>NUCLEOTIDE SEQUENCE [LARGE SCALE GENOMIC DNA]</scope>
    <source>
        <strain evidence="2 3">CGMCC 4.2025</strain>
    </source>
</reference>
<name>A0A1M7JXA9_9ACTN</name>
<organism evidence="2 3">
    <name type="scientific">Actinacidiphila paucisporea</name>
    <dbReference type="NCBI Taxonomy" id="310782"/>
    <lineage>
        <taxon>Bacteria</taxon>
        <taxon>Bacillati</taxon>
        <taxon>Actinomycetota</taxon>
        <taxon>Actinomycetes</taxon>
        <taxon>Kitasatosporales</taxon>
        <taxon>Streptomycetaceae</taxon>
        <taxon>Actinacidiphila</taxon>
    </lineage>
</organism>
<keyword evidence="1" id="KW-0812">Transmembrane</keyword>
<keyword evidence="3" id="KW-1185">Reference proteome</keyword>
<dbReference type="Proteomes" id="UP000184111">
    <property type="component" value="Unassembled WGS sequence"/>
</dbReference>